<evidence type="ECO:0000256" key="1">
    <source>
        <dbReference type="SAM" id="MobiDB-lite"/>
    </source>
</evidence>
<sequence>MIGSSSQGSGSSSRSRSHGTWAKTTNRIRTGKPHQWYGCGMRPVLRWSGIDANPERSFLVSLQTAGKIWCGLFVWTDEEDEVMVDSARDVDH</sequence>
<reference evidence="2 3" key="1">
    <citation type="submission" date="2019-01" db="EMBL/GenBank/DDBJ databases">
        <title>Sequencing of cultivated peanut Arachis hypogaea provides insights into genome evolution and oil improvement.</title>
        <authorList>
            <person name="Chen X."/>
        </authorList>
    </citation>
    <scope>NUCLEOTIDE SEQUENCE [LARGE SCALE GENOMIC DNA]</scope>
    <source>
        <strain evidence="3">cv. Fuhuasheng</strain>
        <tissue evidence="2">Leaves</tissue>
    </source>
</reference>
<keyword evidence="3" id="KW-1185">Reference proteome</keyword>
<accession>A0A445CZY5</accession>
<dbReference type="EMBL" id="SDMP01000005">
    <property type="protein sequence ID" value="RYR56499.1"/>
    <property type="molecule type" value="Genomic_DNA"/>
</dbReference>
<feature type="region of interest" description="Disordered" evidence="1">
    <location>
        <begin position="1"/>
        <end position="33"/>
    </location>
</feature>
<organism evidence="2 3">
    <name type="scientific">Arachis hypogaea</name>
    <name type="common">Peanut</name>
    <dbReference type="NCBI Taxonomy" id="3818"/>
    <lineage>
        <taxon>Eukaryota</taxon>
        <taxon>Viridiplantae</taxon>
        <taxon>Streptophyta</taxon>
        <taxon>Embryophyta</taxon>
        <taxon>Tracheophyta</taxon>
        <taxon>Spermatophyta</taxon>
        <taxon>Magnoliopsida</taxon>
        <taxon>eudicotyledons</taxon>
        <taxon>Gunneridae</taxon>
        <taxon>Pentapetalae</taxon>
        <taxon>rosids</taxon>
        <taxon>fabids</taxon>
        <taxon>Fabales</taxon>
        <taxon>Fabaceae</taxon>
        <taxon>Papilionoideae</taxon>
        <taxon>50 kb inversion clade</taxon>
        <taxon>dalbergioids sensu lato</taxon>
        <taxon>Dalbergieae</taxon>
        <taxon>Pterocarpus clade</taxon>
        <taxon>Arachis</taxon>
    </lineage>
</organism>
<evidence type="ECO:0000313" key="3">
    <source>
        <dbReference type="Proteomes" id="UP000289738"/>
    </source>
</evidence>
<protein>
    <submittedName>
        <fullName evidence="2">Uncharacterized protein</fullName>
    </submittedName>
</protein>
<evidence type="ECO:0000313" key="2">
    <source>
        <dbReference type="EMBL" id="RYR56499.1"/>
    </source>
</evidence>
<gene>
    <name evidence="2" type="ORF">Ahy_A05g022196</name>
</gene>
<feature type="compositionally biased region" description="Low complexity" evidence="1">
    <location>
        <begin position="1"/>
        <end position="14"/>
    </location>
</feature>
<proteinExistence type="predicted"/>
<dbReference type="AlphaFoldDB" id="A0A445CZY5"/>
<name>A0A445CZY5_ARAHY</name>
<comment type="caution">
    <text evidence="2">The sequence shown here is derived from an EMBL/GenBank/DDBJ whole genome shotgun (WGS) entry which is preliminary data.</text>
</comment>
<dbReference type="Proteomes" id="UP000289738">
    <property type="component" value="Chromosome A05"/>
</dbReference>